<dbReference type="PANTHER" id="PTHR13108:SF9">
    <property type="entry name" value="CONDENSIN COMPLEX SUBUNIT 2"/>
    <property type="match status" value="1"/>
</dbReference>
<feature type="region of interest" description="Disordered" evidence="12">
    <location>
        <begin position="221"/>
        <end position="286"/>
    </location>
</feature>
<keyword evidence="9 11" id="KW-0226">DNA condensation</keyword>
<keyword evidence="14" id="KW-1185">Reference proteome</keyword>
<evidence type="ECO:0000256" key="2">
    <source>
        <dbReference type="ARBA" id="ARBA00004496"/>
    </source>
</evidence>
<evidence type="ECO:0000256" key="1">
    <source>
        <dbReference type="ARBA" id="ARBA00004286"/>
    </source>
</evidence>
<keyword evidence="8 11" id="KW-0498">Mitosis</keyword>
<sequence>MSTQLQYDDDDNGLFTNKSTMMANFEEWIKMATDNKINSRNSWNFALIDYFHDLNVLKDEEDNINFQKASATLDGCVKIYSHRVDSVATETGKLLSGLAERKKKQTNADGSGKDADGNEKGTDSDHEDSLEIDPLTGMPVAREDPEALAKKKRTYNRVLETTLVDFESIRVKDLAQNLSIDPLFKKALADFDEGGAKSLLINTLHVDNDLRVVFDATTTEHELEHQTNTSESISLGENSVRKNGNEEEVLTEAAEPRQQEEDGEEDNEDDDDDNDEVDHDISMISTPDTSVTLIEDDILDLGVKFLDFNTIEMSTICPSMDQLQSAVADIGKARSFVEGVNEQSNNFLSEKDLQTLPEVDDGIESNYDLPPDDDADIIDGAGSINYDIQQSFHGSEHQGGASNYQNISQVEEKSFLDSSLINQELLSYFDVAIGQNWRGREHWKVRKIRENFKKDSSGKQVPESTNSADSNETTTEKKVPKKQFEINFFDIDEDIEEEIFASKKGFLEIPVKQRTNQTHFLLPDDYKFTTEKITKLFIKPDQKMSFFSHRKNGRNKLQGSLRYNDTDIKEGSNLPEIADEHFWAENYEIHEKEENDVQEYDNENAENVNNLSLEEDNGIDFNQAFEDEDLDMDTKEDILGTQGILSNNNKVTYSRTAKKVDVRKLKNNVWKSISNRLHVMKSEEQEEQEHRAEFQEEEEQQQQEKVTREVYDLKFTDIAQDIGKMYSSSAKADLSTSFCFICLLHLANEYGFSISDFDDYQDLKIEFPEKVVNAILSK</sequence>
<evidence type="ECO:0000256" key="11">
    <source>
        <dbReference type="PIRNR" id="PIRNR017126"/>
    </source>
</evidence>
<reference evidence="13 14" key="1">
    <citation type="submission" date="2016-03" db="EMBL/GenBank/DDBJ databases">
        <title>How can Kluyveromyces marxianus grow so fast - potential evolutionary course in Saccharomyces Complex revealed by comparative genomics.</title>
        <authorList>
            <person name="Mo W."/>
            <person name="Lu W."/>
            <person name="Yang X."/>
            <person name="Qi J."/>
            <person name="Lv H."/>
        </authorList>
    </citation>
    <scope>NUCLEOTIDE SEQUENCE [LARGE SCALE GENOMIC DNA]</scope>
    <source>
        <strain evidence="13 14">FIM1</strain>
    </source>
</reference>
<dbReference type="PIRSF" id="PIRSF017126">
    <property type="entry name" value="Condensin_H"/>
    <property type="match status" value="1"/>
</dbReference>
<feature type="compositionally biased region" description="Polar residues" evidence="12">
    <location>
        <begin position="226"/>
        <end position="237"/>
    </location>
</feature>
<keyword evidence="7 11" id="KW-0132">Cell division</keyword>
<dbReference type="PANTHER" id="PTHR13108">
    <property type="entry name" value="CONDENSIN COMPLEX SUBUNIT 2"/>
    <property type="match status" value="1"/>
</dbReference>
<proteinExistence type="inferred from homology"/>
<evidence type="ECO:0000313" key="13">
    <source>
        <dbReference type="EMBL" id="QGN18126.1"/>
    </source>
</evidence>
<feature type="compositionally biased region" description="Basic and acidic residues" evidence="12">
    <location>
        <begin position="683"/>
        <end position="694"/>
    </location>
</feature>
<evidence type="ECO:0000256" key="8">
    <source>
        <dbReference type="ARBA" id="ARBA00022776"/>
    </source>
</evidence>
<evidence type="ECO:0000256" key="3">
    <source>
        <dbReference type="ARBA" id="ARBA00009471"/>
    </source>
</evidence>
<comment type="subcellular location">
    <subcellularLocation>
        <location evidence="1">Chromosome</location>
    </subcellularLocation>
    <subcellularLocation>
        <location evidence="2">Cytoplasm</location>
    </subcellularLocation>
</comment>
<keyword evidence="5" id="KW-0158">Chromosome</keyword>
<evidence type="ECO:0000256" key="12">
    <source>
        <dbReference type="SAM" id="MobiDB-lite"/>
    </source>
</evidence>
<dbReference type="Pfam" id="PF05786">
    <property type="entry name" value="Cnd2"/>
    <property type="match status" value="2"/>
</dbReference>
<organism evidence="13 14">
    <name type="scientific">Kluyveromyces marxianus</name>
    <name type="common">Yeast</name>
    <name type="synonym">Candida kefyr</name>
    <dbReference type="NCBI Taxonomy" id="4911"/>
    <lineage>
        <taxon>Eukaryota</taxon>
        <taxon>Fungi</taxon>
        <taxon>Dikarya</taxon>
        <taxon>Ascomycota</taxon>
        <taxon>Saccharomycotina</taxon>
        <taxon>Saccharomycetes</taxon>
        <taxon>Saccharomycetales</taxon>
        <taxon>Saccharomycetaceae</taxon>
        <taxon>Kluyveromyces</taxon>
    </lineage>
</organism>
<name>A0ABX6F246_KLUMA</name>
<feature type="compositionally biased region" description="Acidic residues" evidence="12">
    <location>
        <begin position="261"/>
        <end position="278"/>
    </location>
</feature>
<evidence type="ECO:0000313" key="14">
    <source>
        <dbReference type="Proteomes" id="UP000422736"/>
    </source>
</evidence>
<comment type="function">
    <text evidence="11">Regulatory subunit of the condensin complex, a complex required for conversion of interphase chromatin into mitotic-like condense chromosomes.</text>
</comment>
<feature type="region of interest" description="Disordered" evidence="12">
    <location>
        <begin position="454"/>
        <end position="477"/>
    </location>
</feature>
<keyword evidence="10 11" id="KW-0131">Cell cycle</keyword>
<evidence type="ECO:0000256" key="5">
    <source>
        <dbReference type="ARBA" id="ARBA00022454"/>
    </source>
</evidence>
<feature type="region of interest" description="Disordered" evidence="12">
    <location>
        <begin position="99"/>
        <end position="143"/>
    </location>
</feature>
<comment type="similarity">
    <text evidence="3 11">Belongs to the CND2 (condensin subunit 2) family.</text>
</comment>
<gene>
    <name evidence="13" type="primary">BRN1</name>
    <name evidence="13" type="ORF">FIM1_4447</name>
</gene>
<feature type="region of interest" description="Disordered" evidence="12">
    <location>
        <begin position="683"/>
        <end position="705"/>
    </location>
</feature>
<evidence type="ECO:0000256" key="4">
    <source>
        <dbReference type="ARBA" id="ARBA00016065"/>
    </source>
</evidence>
<feature type="compositionally biased region" description="Basic and acidic residues" evidence="12">
    <location>
        <begin position="111"/>
        <end position="129"/>
    </location>
</feature>
<evidence type="ECO:0000256" key="7">
    <source>
        <dbReference type="ARBA" id="ARBA00022618"/>
    </source>
</evidence>
<evidence type="ECO:0000256" key="6">
    <source>
        <dbReference type="ARBA" id="ARBA00022490"/>
    </source>
</evidence>
<keyword evidence="6" id="KW-0963">Cytoplasm</keyword>
<accession>A0ABX6F246</accession>
<protein>
    <recommendedName>
        <fullName evidence="4 11">Condensin complex subunit 2</fullName>
    </recommendedName>
</protein>
<dbReference type="Proteomes" id="UP000422736">
    <property type="component" value="Chromosome 7"/>
</dbReference>
<reference evidence="13 14" key="2">
    <citation type="submission" date="2019-11" db="EMBL/GenBank/DDBJ databases">
        <authorList>
            <person name="Lu H."/>
        </authorList>
    </citation>
    <scope>NUCLEOTIDE SEQUENCE [LARGE SCALE GENOMIC DNA]</scope>
    <source>
        <strain evidence="13 14">FIM1</strain>
    </source>
</reference>
<dbReference type="InterPro" id="IPR022816">
    <property type="entry name" value="Condensin_barren_su2"/>
</dbReference>
<dbReference type="EMBL" id="CP015061">
    <property type="protein sequence ID" value="QGN18126.1"/>
    <property type="molecule type" value="Genomic_DNA"/>
</dbReference>
<feature type="compositionally biased region" description="Polar residues" evidence="12">
    <location>
        <begin position="458"/>
        <end position="473"/>
    </location>
</feature>
<evidence type="ECO:0000256" key="10">
    <source>
        <dbReference type="ARBA" id="ARBA00023306"/>
    </source>
</evidence>
<evidence type="ECO:0000256" key="9">
    <source>
        <dbReference type="ARBA" id="ARBA00023067"/>
    </source>
</evidence>